<dbReference type="InterPro" id="IPR043128">
    <property type="entry name" value="Rev_trsase/Diguanyl_cyclase"/>
</dbReference>
<dbReference type="SUPFAM" id="SSF55073">
    <property type="entry name" value="Nucleotide cyclase"/>
    <property type="match status" value="1"/>
</dbReference>
<keyword evidence="5" id="KW-1185">Reference proteome</keyword>
<feature type="domain" description="PAS" evidence="1">
    <location>
        <begin position="138"/>
        <end position="192"/>
    </location>
</feature>
<dbReference type="InterPro" id="IPR000160">
    <property type="entry name" value="GGDEF_dom"/>
</dbReference>
<feature type="domain" description="PAC" evidence="2">
    <location>
        <begin position="452"/>
        <end position="503"/>
    </location>
</feature>
<reference evidence="4 5" key="1">
    <citation type="submission" date="2024-01" db="EMBL/GenBank/DDBJ databases">
        <title>Complete Genome Sequence of Alkalicoccus halolimnae BZ-SZ-XJ29T, a Moderately Halophilic Bacterium Isolated from a Salt Lake.</title>
        <authorList>
            <person name="Zhao B."/>
        </authorList>
    </citation>
    <scope>NUCLEOTIDE SEQUENCE [LARGE SCALE GENOMIC DNA]</scope>
    <source>
        <strain evidence="4 5">BZ-SZ-XJ29</strain>
    </source>
</reference>
<accession>A0A5C7FFS4</accession>
<protein>
    <submittedName>
        <fullName evidence="4">Diguanylate cyclase</fullName>
        <ecNumber evidence="4">2.7.7.65</ecNumber>
    </submittedName>
</protein>
<dbReference type="InterPro" id="IPR035965">
    <property type="entry name" value="PAS-like_dom_sf"/>
</dbReference>
<dbReference type="SMART" id="SM00091">
    <property type="entry name" value="PAS"/>
    <property type="match status" value="3"/>
</dbReference>
<dbReference type="Pfam" id="PF00990">
    <property type="entry name" value="GGDEF"/>
    <property type="match status" value="1"/>
</dbReference>
<keyword evidence="4" id="KW-0548">Nucleotidyltransferase</keyword>
<dbReference type="PROSITE" id="PS50887">
    <property type="entry name" value="GGDEF"/>
    <property type="match status" value="1"/>
</dbReference>
<dbReference type="SMART" id="SM00267">
    <property type="entry name" value="GGDEF"/>
    <property type="match status" value="1"/>
</dbReference>
<feature type="domain" description="PAS" evidence="1">
    <location>
        <begin position="262"/>
        <end position="318"/>
    </location>
</feature>
<dbReference type="Pfam" id="PF08447">
    <property type="entry name" value="PAS_3"/>
    <property type="match status" value="2"/>
</dbReference>
<feature type="domain" description="PAC" evidence="2">
    <location>
        <begin position="583"/>
        <end position="634"/>
    </location>
</feature>
<name>A0A5C7FFS4_9BACI</name>
<dbReference type="PROSITE" id="PS50112">
    <property type="entry name" value="PAS"/>
    <property type="match status" value="2"/>
</dbReference>
<feature type="domain" description="GGDEF" evidence="3">
    <location>
        <begin position="680"/>
        <end position="813"/>
    </location>
</feature>
<dbReference type="GO" id="GO:0052621">
    <property type="term" value="F:diguanylate cyclase activity"/>
    <property type="evidence" value="ECO:0007669"/>
    <property type="project" value="UniProtKB-EC"/>
</dbReference>
<proteinExistence type="predicted"/>
<dbReference type="InterPro" id="IPR052155">
    <property type="entry name" value="Biofilm_reg_signaling"/>
</dbReference>
<sequence length="824" mass="95699">MSNGIDNKKVTGFPAGYAYQQLIVEGTKAVDYEILDMNETMKEIMNKVRLDEVTAARAGNSKENEEEAGWLDIYEQILHYKQTTHFEKYSPGADSWYRVQVIPHDETHFTVIFTDVTDSRRKQNGLQALFSGSLHIQLLLDKEGVISDANPAWESLTNLQKHKTKGTSLLSHVHKEDRCMTARALQRADAGETVKNLVSRIQTGNGEWRFMEWGMHEHERVIYGTALDVTDRYNKELELQRREAFLQYHTSQLPGGLYQLELDAEGHMSFPYYSENFREIFDVTAEEFHDNHNVIFKRVHPDDKQQVLDLIRHSRAHNQLWYHDFRIVTRNKEIRWMRGRAKPLILPDGGCIWYGYISDVSTEKRNELKARTREDQMNMLISQVPGLIYQFHLTESGEHKLKFTSEGMYHLIKVTPEEAYEDINKMFDRIHPGDFDLFKETIEESRINGNIWHLDFRCIHPDKGLRWLRANAKPAYLDNGITCFYGYTYDITEFKEKEIALEKRDRLISDISAQVPGVIYKFVSSGAGDYRFMMATGSLGNVFGKELEHKQVTDLKLERYVHEDDMKPLIERIDYSREEETEFDETFRIVQSSGITKWLHAASFPKKMENGETMWNGYLTDVTADMETEKALKESEEKYRILAEKMEKMAYYDPLTGLPNRRLLFERLQQQFLQANRTGSKVGVLFIDLDNFKAINDRFGHNAGDALLKGVAENLKQAIRESDIVARIAGDEFMVAFTNVYNQSQLEKAAESIQQVFRQQVEVDEHKVKVEASIGVSMYPDHGKDIEDLLRKADQAMYQRKRGNKNGLAVYREGMTFADEKESR</sequence>
<dbReference type="CDD" id="cd00130">
    <property type="entry name" value="PAS"/>
    <property type="match status" value="2"/>
</dbReference>
<organism evidence="4 5">
    <name type="scientific">Alkalicoccus halolimnae</name>
    <dbReference type="NCBI Taxonomy" id="1667239"/>
    <lineage>
        <taxon>Bacteria</taxon>
        <taxon>Bacillati</taxon>
        <taxon>Bacillota</taxon>
        <taxon>Bacilli</taxon>
        <taxon>Bacillales</taxon>
        <taxon>Bacillaceae</taxon>
        <taxon>Alkalicoccus</taxon>
    </lineage>
</organism>
<dbReference type="OrthoDB" id="9759607at2"/>
<dbReference type="InterPro" id="IPR001610">
    <property type="entry name" value="PAC"/>
</dbReference>
<dbReference type="CDD" id="cd01949">
    <property type="entry name" value="GGDEF"/>
    <property type="match status" value="1"/>
</dbReference>
<dbReference type="NCBIfam" id="TIGR00254">
    <property type="entry name" value="GGDEF"/>
    <property type="match status" value="1"/>
</dbReference>
<evidence type="ECO:0000313" key="5">
    <source>
        <dbReference type="Proteomes" id="UP000321816"/>
    </source>
</evidence>
<dbReference type="EMBL" id="CP144914">
    <property type="protein sequence ID" value="WWD80965.1"/>
    <property type="molecule type" value="Genomic_DNA"/>
</dbReference>
<dbReference type="Gene3D" id="3.30.450.20">
    <property type="entry name" value="PAS domain"/>
    <property type="match status" value="5"/>
</dbReference>
<dbReference type="InterPro" id="IPR013656">
    <property type="entry name" value="PAS_4"/>
</dbReference>
<evidence type="ECO:0000313" key="4">
    <source>
        <dbReference type="EMBL" id="WWD80965.1"/>
    </source>
</evidence>
<dbReference type="NCBIfam" id="TIGR00229">
    <property type="entry name" value="sensory_box"/>
    <property type="match status" value="1"/>
</dbReference>
<dbReference type="Proteomes" id="UP000321816">
    <property type="component" value="Chromosome"/>
</dbReference>
<dbReference type="RefSeq" id="WP_147804015.1">
    <property type="nucleotide sequence ID" value="NZ_CP144914.1"/>
</dbReference>
<dbReference type="KEGG" id="ahal:FTX54_005220"/>
<dbReference type="AlphaFoldDB" id="A0A5C7FFS4"/>
<dbReference type="SUPFAM" id="SSF55785">
    <property type="entry name" value="PYP-like sensor domain (PAS domain)"/>
    <property type="match status" value="4"/>
</dbReference>
<evidence type="ECO:0000259" key="1">
    <source>
        <dbReference type="PROSITE" id="PS50112"/>
    </source>
</evidence>
<dbReference type="InterPro" id="IPR013655">
    <property type="entry name" value="PAS_fold_3"/>
</dbReference>
<dbReference type="EC" id="2.7.7.65" evidence="4"/>
<keyword evidence="4" id="KW-0808">Transferase</keyword>
<dbReference type="InterPro" id="IPR000014">
    <property type="entry name" value="PAS"/>
</dbReference>
<dbReference type="SMART" id="SM00086">
    <property type="entry name" value="PAC"/>
    <property type="match status" value="2"/>
</dbReference>
<dbReference type="FunFam" id="3.30.70.270:FF:000001">
    <property type="entry name" value="Diguanylate cyclase domain protein"/>
    <property type="match status" value="1"/>
</dbReference>
<dbReference type="Pfam" id="PF08448">
    <property type="entry name" value="PAS_4"/>
    <property type="match status" value="1"/>
</dbReference>
<dbReference type="PANTHER" id="PTHR44757">
    <property type="entry name" value="DIGUANYLATE CYCLASE DGCP"/>
    <property type="match status" value="1"/>
</dbReference>
<dbReference type="PROSITE" id="PS50113">
    <property type="entry name" value="PAC"/>
    <property type="match status" value="2"/>
</dbReference>
<dbReference type="PANTHER" id="PTHR44757:SF2">
    <property type="entry name" value="BIOFILM ARCHITECTURE MAINTENANCE PROTEIN MBAA"/>
    <property type="match status" value="1"/>
</dbReference>
<dbReference type="Gene3D" id="3.30.70.270">
    <property type="match status" value="1"/>
</dbReference>
<gene>
    <name evidence="4" type="ORF">FTX54_005220</name>
</gene>
<dbReference type="InterPro" id="IPR000700">
    <property type="entry name" value="PAS-assoc_C"/>
</dbReference>
<evidence type="ECO:0000259" key="2">
    <source>
        <dbReference type="PROSITE" id="PS50113"/>
    </source>
</evidence>
<dbReference type="InterPro" id="IPR029787">
    <property type="entry name" value="Nucleotide_cyclase"/>
</dbReference>
<evidence type="ECO:0000259" key="3">
    <source>
        <dbReference type="PROSITE" id="PS50887"/>
    </source>
</evidence>